<organism evidence="17 18">
    <name type="scientific">Artemia franciscana</name>
    <name type="common">Brine shrimp</name>
    <name type="synonym">Artemia sanfranciscana</name>
    <dbReference type="NCBI Taxonomy" id="6661"/>
    <lineage>
        <taxon>Eukaryota</taxon>
        <taxon>Metazoa</taxon>
        <taxon>Ecdysozoa</taxon>
        <taxon>Arthropoda</taxon>
        <taxon>Crustacea</taxon>
        <taxon>Branchiopoda</taxon>
        <taxon>Anostraca</taxon>
        <taxon>Artemiidae</taxon>
        <taxon>Artemia</taxon>
    </lineage>
</organism>
<dbReference type="GO" id="GO:0010043">
    <property type="term" value="P:response to zinc ion"/>
    <property type="evidence" value="ECO:0007669"/>
    <property type="project" value="TreeGrafter"/>
</dbReference>
<dbReference type="SUPFAM" id="SSF160240">
    <property type="entry name" value="Cation efflux protein cytoplasmic domain-like"/>
    <property type="match status" value="1"/>
</dbReference>
<dbReference type="SUPFAM" id="SSF161111">
    <property type="entry name" value="Cation efflux protein transmembrane domain-like"/>
    <property type="match status" value="1"/>
</dbReference>
<evidence type="ECO:0008006" key="19">
    <source>
        <dbReference type="Google" id="ProtNLM"/>
    </source>
</evidence>
<dbReference type="InterPro" id="IPR058533">
    <property type="entry name" value="Cation_efflux_TM"/>
</dbReference>
<keyword evidence="6" id="KW-0862">Zinc</keyword>
<dbReference type="EMBL" id="JAVRJZ010000109">
    <property type="protein sequence ID" value="KAK2703264.1"/>
    <property type="molecule type" value="Genomic_DNA"/>
</dbReference>
<dbReference type="GO" id="GO:0005886">
    <property type="term" value="C:plasma membrane"/>
    <property type="evidence" value="ECO:0007669"/>
    <property type="project" value="TreeGrafter"/>
</dbReference>
<keyword evidence="18" id="KW-1185">Reference proteome</keyword>
<dbReference type="InterPro" id="IPR027469">
    <property type="entry name" value="Cation_efflux_TMD_sf"/>
</dbReference>
<comment type="subcellular location">
    <subcellularLocation>
        <location evidence="1">Cytoplasmic vesicle</location>
        <location evidence="1">Secretory vesicle membrane</location>
        <topology evidence="1">Multi-pass membrane protein</topology>
    </subcellularLocation>
</comment>
<keyword evidence="11" id="KW-0968">Cytoplasmic vesicle</keyword>
<name>A0AA88H4T7_ARTSF</name>
<dbReference type="InterPro" id="IPR036837">
    <property type="entry name" value="Cation_efflux_CTD_sf"/>
</dbReference>
<feature type="region of interest" description="Disordered" evidence="13">
    <location>
        <begin position="1"/>
        <end position="47"/>
    </location>
</feature>
<evidence type="ECO:0000256" key="7">
    <source>
        <dbReference type="ARBA" id="ARBA00022906"/>
    </source>
</evidence>
<evidence type="ECO:0000313" key="17">
    <source>
        <dbReference type="EMBL" id="KAK2703264.1"/>
    </source>
</evidence>
<dbReference type="InterPro" id="IPR027470">
    <property type="entry name" value="Cation_efflux_CTD"/>
</dbReference>
<dbReference type="InterPro" id="IPR050681">
    <property type="entry name" value="CDF/SLC30A"/>
</dbReference>
<feature type="compositionally biased region" description="Basic and acidic residues" evidence="13">
    <location>
        <begin position="1"/>
        <end position="11"/>
    </location>
</feature>
<evidence type="ECO:0000259" key="15">
    <source>
        <dbReference type="Pfam" id="PF01545"/>
    </source>
</evidence>
<evidence type="ECO:0000313" key="18">
    <source>
        <dbReference type="Proteomes" id="UP001187531"/>
    </source>
</evidence>
<keyword evidence="4 14" id="KW-0812">Transmembrane</keyword>
<dbReference type="EMBL" id="JAVRJZ010000109">
    <property type="protein sequence ID" value="KAK2703265.1"/>
    <property type="molecule type" value="Genomic_DNA"/>
</dbReference>
<dbReference type="NCBIfam" id="TIGR01297">
    <property type="entry name" value="CDF"/>
    <property type="match status" value="1"/>
</dbReference>
<dbReference type="Pfam" id="PF01545">
    <property type="entry name" value="Cation_efflux"/>
    <property type="match status" value="1"/>
</dbReference>
<dbReference type="GO" id="GO:0030658">
    <property type="term" value="C:transport vesicle membrane"/>
    <property type="evidence" value="ECO:0007669"/>
    <property type="project" value="UniProtKB-SubCell"/>
</dbReference>
<feature type="domain" description="Cation efflux protein cytoplasmic" evidence="16">
    <location>
        <begin position="427"/>
        <end position="501"/>
    </location>
</feature>
<keyword evidence="10 14" id="KW-0472">Membrane</keyword>
<evidence type="ECO:0000256" key="3">
    <source>
        <dbReference type="ARBA" id="ARBA00022448"/>
    </source>
</evidence>
<feature type="transmembrane region" description="Helical" evidence="14">
    <location>
        <begin position="208"/>
        <end position="229"/>
    </location>
</feature>
<feature type="transmembrane region" description="Helical" evidence="14">
    <location>
        <begin position="360"/>
        <end position="388"/>
    </location>
</feature>
<feature type="transmembrane region" description="Helical" evidence="14">
    <location>
        <begin position="394"/>
        <end position="415"/>
    </location>
</feature>
<evidence type="ECO:0000256" key="2">
    <source>
        <dbReference type="ARBA" id="ARBA00008873"/>
    </source>
</evidence>
<feature type="transmembrane region" description="Helical" evidence="14">
    <location>
        <begin position="309"/>
        <end position="330"/>
    </location>
</feature>
<feature type="compositionally biased region" description="Low complexity" evidence="13">
    <location>
        <begin position="30"/>
        <end position="41"/>
    </location>
</feature>
<evidence type="ECO:0000256" key="1">
    <source>
        <dbReference type="ARBA" id="ARBA00004638"/>
    </source>
</evidence>
<keyword evidence="7" id="KW-0864">Zinc transport</keyword>
<evidence type="ECO:0000256" key="11">
    <source>
        <dbReference type="ARBA" id="ARBA00023329"/>
    </source>
</evidence>
<dbReference type="PANTHER" id="PTHR11562:SF17">
    <property type="entry name" value="RE54080P-RELATED"/>
    <property type="match status" value="1"/>
</dbReference>
<dbReference type="AlphaFoldDB" id="A0AA88H4T7"/>
<comment type="catalytic activity">
    <reaction evidence="12">
        <text>Zn(2+)(in) + 2 H(+)(out) = Zn(2+)(out) + 2 H(+)(in)</text>
        <dbReference type="Rhea" id="RHEA:72627"/>
        <dbReference type="ChEBI" id="CHEBI:15378"/>
        <dbReference type="ChEBI" id="CHEBI:29105"/>
    </reaction>
</comment>
<evidence type="ECO:0000256" key="9">
    <source>
        <dbReference type="ARBA" id="ARBA00023065"/>
    </source>
</evidence>
<evidence type="ECO:0000256" key="14">
    <source>
        <dbReference type="SAM" id="Phobius"/>
    </source>
</evidence>
<feature type="domain" description="Cation efflux protein transmembrane" evidence="15">
    <location>
        <begin position="208"/>
        <end position="423"/>
    </location>
</feature>
<dbReference type="Proteomes" id="UP001187531">
    <property type="component" value="Unassembled WGS sequence"/>
</dbReference>
<dbReference type="GO" id="GO:0005385">
    <property type="term" value="F:zinc ion transmembrane transporter activity"/>
    <property type="evidence" value="ECO:0007669"/>
    <property type="project" value="TreeGrafter"/>
</dbReference>
<feature type="transmembrane region" description="Helical" evidence="14">
    <location>
        <begin position="241"/>
        <end position="259"/>
    </location>
</feature>
<keyword evidence="3" id="KW-0813">Transport</keyword>
<evidence type="ECO:0000256" key="6">
    <source>
        <dbReference type="ARBA" id="ARBA00022833"/>
    </source>
</evidence>
<dbReference type="Pfam" id="PF16916">
    <property type="entry name" value="ZT_dimer"/>
    <property type="match status" value="1"/>
</dbReference>
<sequence length="517" mass="57270">MSHPEDKEQHSRSKSLSSDEGSRFDIHDVSSLFPTTSSTPVPSKPRWSDIVRGQNRVASPLSAPVGHFQSPPRFHPIGSRSLSDLVDAEKRIRRYSVSLHDNTITELKVDDEGDDRIGPIMECLCETGVCLVHSVEGIYTKSADDAVTDVLNKKLRRKLMIQNSSPPASMSADASDFKGDDTEYRFVDMSHCHSNLSNIADKRARRKLIIASTLCLLFMIGEAVGGYLANSLAIATDAAHLLSDFASFMISLFSLYIATRPATQRMSFGYYRAEVLGALTSVFMIWVITAVLVYVAIERIMSKSFEVDAIIMLITSGVGVAVNILMGLTLHQHGHSHTGAVDDTSPLLEAHTHNGKSENIIVTAAFIHVLGDLIQSVGVFIASLVLYFQPTWVLVDPICTFIFSFLVLLTTVTVMRDVLQVLMEGMPKGIDFNEVMKTFKQIKGVQQVHNLRIWALSLDKCALSAHLAVDPDASSQDILSEATRLVRSKFDFFEMALQIEHFRPHMDNCQQCRNPLV</sequence>
<evidence type="ECO:0000256" key="10">
    <source>
        <dbReference type="ARBA" id="ARBA00023136"/>
    </source>
</evidence>
<feature type="transmembrane region" description="Helical" evidence="14">
    <location>
        <begin position="271"/>
        <end position="297"/>
    </location>
</feature>
<evidence type="ECO:0000259" key="16">
    <source>
        <dbReference type="Pfam" id="PF16916"/>
    </source>
</evidence>
<accession>A0AA88H4T7</accession>
<comment type="similarity">
    <text evidence="2">Belongs to the cation diffusion facilitator (CDF) transporter (TC 2.A.4) family. SLC30A subfamily.</text>
</comment>
<comment type="caution">
    <text evidence="17">The sequence shown here is derived from an EMBL/GenBank/DDBJ whole genome shotgun (WGS) entry which is preliminary data.</text>
</comment>
<protein>
    <recommendedName>
        <fullName evidence="19">Zinc transporter 2</fullName>
    </recommendedName>
</protein>
<evidence type="ECO:0000256" key="8">
    <source>
        <dbReference type="ARBA" id="ARBA00022989"/>
    </source>
</evidence>
<dbReference type="FunFam" id="1.20.1510.10:FF:000002">
    <property type="entry name" value="zinc transporter 3 isoform X1"/>
    <property type="match status" value="1"/>
</dbReference>
<evidence type="ECO:0000256" key="5">
    <source>
        <dbReference type="ARBA" id="ARBA00022723"/>
    </source>
</evidence>
<reference evidence="17" key="1">
    <citation type="submission" date="2023-07" db="EMBL/GenBank/DDBJ databases">
        <title>Chromosome-level genome assembly of Artemia franciscana.</title>
        <authorList>
            <person name="Jo E."/>
        </authorList>
    </citation>
    <scope>NUCLEOTIDE SEQUENCE</scope>
    <source>
        <tissue evidence="17">Whole body</tissue>
    </source>
</reference>
<dbReference type="Gene3D" id="1.20.1510.10">
    <property type="entry name" value="Cation efflux protein transmembrane domain"/>
    <property type="match status" value="1"/>
</dbReference>
<evidence type="ECO:0000256" key="12">
    <source>
        <dbReference type="ARBA" id="ARBA00048349"/>
    </source>
</evidence>
<dbReference type="EMBL" id="JAVRJZ010000109">
    <property type="protein sequence ID" value="KAK2703266.1"/>
    <property type="molecule type" value="Genomic_DNA"/>
</dbReference>
<evidence type="ECO:0000256" key="4">
    <source>
        <dbReference type="ARBA" id="ARBA00022692"/>
    </source>
</evidence>
<dbReference type="EMBL" id="JAVRJZ010000109">
    <property type="protein sequence ID" value="KAK2703267.1"/>
    <property type="molecule type" value="Genomic_DNA"/>
</dbReference>
<keyword evidence="9" id="KW-0406">Ion transport</keyword>
<keyword evidence="5" id="KW-0479">Metal-binding</keyword>
<keyword evidence="8 14" id="KW-1133">Transmembrane helix</keyword>
<proteinExistence type="inferred from homology"/>
<dbReference type="InterPro" id="IPR002524">
    <property type="entry name" value="Cation_efflux"/>
</dbReference>
<dbReference type="GO" id="GO:0046872">
    <property type="term" value="F:metal ion binding"/>
    <property type="evidence" value="ECO:0007669"/>
    <property type="project" value="UniProtKB-KW"/>
</dbReference>
<evidence type="ECO:0000256" key="13">
    <source>
        <dbReference type="SAM" id="MobiDB-lite"/>
    </source>
</evidence>
<gene>
    <name evidence="17" type="ORF">QYM36_018249</name>
</gene>
<dbReference type="PANTHER" id="PTHR11562">
    <property type="entry name" value="CATION EFFLUX PROTEIN/ ZINC TRANSPORTER"/>
    <property type="match status" value="1"/>
</dbReference>